<keyword evidence="3" id="KW-1185">Reference proteome</keyword>
<evidence type="ECO:0000256" key="1">
    <source>
        <dbReference type="SAM" id="MobiDB-lite"/>
    </source>
</evidence>
<sequence length="115" mass="12913">MTDEDTYYVGNLILNGMGDGQSPRILSLIPTRVEQQRGSRSRQRLQGSEEDLRIVGAVRRSSVAGSRRGLRPQGRRRSILRVRVRSLSPNSSVLQTATASHSEVVNENNREDLRQ</sequence>
<dbReference type="EMBL" id="UYRX01000412">
    <property type="protein sequence ID" value="VDK81816.1"/>
    <property type="molecule type" value="Genomic_DNA"/>
</dbReference>
<evidence type="ECO:0000313" key="3">
    <source>
        <dbReference type="Proteomes" id="UP000277928"/>
    </source>
</evidence>
<feature type="compositionally biased region" description="Polar residues" evidence="1">
    <location>
        <begin position="89"/>
        <end position="107"/>
    </location>
</feature>
<dbReference type="Proteomes" id="UP000277928">
    <property type="component" value="Unassembled WGS sequence"/>
</dbReference>
<dbReference type="AlphaFoldDB" id="A0A3P6T1Z3"/>
<proteinExistence type="predicted"/>
<evidence type="ECO:0000313" key="2">
    <source>
        <dbReference type="EMBL" id="VDK81816.1"/>
    </source>
</evidence>
<reference evidence="2 3" key="1">
    <citation type="submission" date="2018-08" db="EMBL/GenBank/DDBJ databases">
        <authorList>
            <person name="Laetsch R D."/>
            <person name="Stevens L."/>
            <person name="Kumar S."/>
            <person name="Blaxter L. M."/>
        </authorList>
    </citation>
    <scope>NUCLEOTIDE SEQUENCE [LARGE SCALE GENOMIC DNA]</scope>
</reference>
<name>A0A3P6T1Z3_LITSI</name>
<protein>
    <submittedName>
        <fullName evidence="2">Uncharacterized protein</fullName>
    </submittedName>
</protein>
<dbReference type="OMA" id="MHENNDE"/>
<feature type="region of interest" description="Disordered" evidence="1">
    <location>
        <begin position="88"/>
        <end position="115"/>
    </location>
</feature>
<accession>A0A3P6T1Z3</accession>
<gene>
    <name evidence="2" type="ORF">NLS_LOCUS5460</name>
</gene>
<organism evidence="2 3">
    <name type="scientific">Litomosoides sigmodontis</name>
    <name type="common">Filarial nematode worm</name>
    <dbReference type="NCBI Taxonomy" id="42156"/>
    <lineage>
        <taxon>Eukaryota</taxon>
        <taxon>Metazoa</taxon>
        <taxon>Ecdysozoa</taxon>
        <taxon>Nematoda</taxon>
        <taxon>Chromadorea</taxon>
        <taxon>Rhabditida</taxon>
        <taxon>Spirurina</taxon>
        <taxon>Spiruromorpha</taxon>
        <taxon>Filarioidea</taxon>
        <taxon>Onchocercidae</taxon>
        <taxon>Litomosoides</taxon>
    </lineage>
</organism>